<evidence type="ECO:0000313" key="7">
    <source>
        <dbReference type="EMBL" id="KJQ71976.1"/>
    </source>
</evidence>
<comment type="caution">
    <text evidence="7">The sequence shown here is derived from an EMBL/GenBank/DDBJ whole genome shotgun (WGS) entry which is preliminary data.</text>
</comment>
<feature type="transmembrane region" description="Helical" evidence="6">
    <location>
        <begin position="7"/>
        <end position="25"/>
    </location>
</feature>
<evidence type="ECO:0000256" key="4">
    <source>
        <dbReference type="ARBA" id="ARBA00022989"/>
    </source>
</evidence>
<dbReference type="RefSeq" id="WP_045607157.1">
    <property type="nucleotide sequence ID" value="NZ_JYGS01000007.1"/>
</dbReference>
<evidence type="ECO:0000256" key="1">
    <source>
        <dbReference type="ARBA" id="ARBA00004141"/>
    </source>
</evidence>
<keyword evidence="4 6" id="KW-1133">Transmembrane helix</keyword>
<name>A0A0F2DQZ3_STRMT</name>
<evidence type="ECO:0000313" key="8">
    <source>
        <dbReference type="Proteomes" id="UP000033590"/>
    </source>
</evidence>
<organism evidence="7 8">
    <name type="scientific">Streptococcus mitis</name>
    <dbReference type="NCBI Taxonomy" id="28037"/>
    <lineage>
        <taxon>Bacteria</taxon>
        <taxon>Bacillati</taxon>
        <taxon>Bacillota</taxon>
        <taxon>Bacilli</taxon>
        <taxon>Lactobacillales</taxon>
        <taxon>Streptococcaceae</taxon>
        <taxon>Streptococcus</taxon>
        <taxon>Streptococcus mitis group</taxon>
    </lineage>
</organism>
<dbReference type="GO" id="GO:0016020">
    <property type="term" value="C:membrane"/>
    <property type="evidence" value="ECO:0007669"/>
    <property type="project" value="UniProtKB-SubCell"/>
</dbReference>
<feature type="transmembrane region" description="Helical" evidence="6">
    <location>
        <begin position="56"/>
        <end position="79"/>
    </location>
</feature>
<accession>A0A0F2DQZ3</accession>
<dbReference type="Gene3D" id="3.30.1450.10">
    <property type="match status" value="1"/>
</dbReference>
<evidence type="ECO:0000256" key="6">
    <source>
        <dbReference type="SAM" id="Phobius"/>
    </source>
</evidence>
<sequence length="198" mass="21315">MNEERKVLGILAIIFGAIALFGSWMPIINNLSFVIAILALILGLIGLAINRKRPKTLAIIGTVLAVVSMIIVIATQLMYARALNNAAKNVEETVSSVSSSIESSQKEEDAKFNWTKEQFDALQMGDIMNYGAGGTNYDDIVSVHGEPNSINTTTVNDHESRTVSYSSAGTKIRSVTLTFSKQESGAYLLTAKVGIGLE</sequence>
<dbReference type="PATRIC" id="fig|28037.215.peg.1739"/>
<comment type="subcellular location">
    <subcellularLocation>
        <location evidence="1">Membrane</location>
        <topology evidence="1">Multi-pass membrane protein</topology>
    </subcellularLocation>
</comment>
<dbReference type="EMBL" id="JYGS01000007">
    <property type="protein sequence ID" value="KJQ71976.1"/>
    <property type="molecule type" value="Genomic_DNA"/>
</dbReference>
<dbReference type="AlphaFoldDB" id="A0A0F2DQZ3"/>
<keyword evidence="3" id="KW-0732">Signal</keyword>
<dbReference type="Pfam" id="PF04103">
    <property type="entry name" value="CD20"/>
    <property type="match status" value="1"/>
</dbReference>
<evidence type="ECO:0008006" key="9">
    <source>
        <dbReference type="Google" id="ProtNLM"/>
    </source>
</evidence>
<protein>
    <recommendedName>
        <fullName evidence="9">Prophage pi3 protein 59</fullName>
    </recommendedName>
</protein>
<evidence type="ECO:0000256" key="3">
    <source>
        <dbReference type="ARBA" id="ARBA00022729"/>
    </source>
</evidence>
<dbReference type="InterPro" id="IPR007237">
    <property type="entry name" value="CD20-like"/>
</dbReference>
<keyword evidence="2 6" id="KW-0812">Transmembrane</keyword>
<dbReference type="InterPro" id="IPR037873">
    <property type="entry name" value="BamE-like"/>
</dbReference>
<reference evidence="7 8" key="1">
    <citation type="submission" date="2015-02" db="EMBL/GenBank/DDBJ databases">
        <title>Evolution of amylase-binding proteins of oral streptococcal species.</title>
        <authorList>
            <person name="Haase E.M."/>
        </authorList>
    </citation>
    <scope>NUCLEOTIDE SEQUENCE [LARGE SCALE GENOMIC DNA]</scope>
    <source>
        <strain evidence="7 8">SK145</strain>
    </source>
</reference>
<evidence type="ECO:0000256" key="2">
    <source>
        <dbReference type="ARBA" id="ARBA00022692"/>
    </source>
</evidence>
<keyword evidence="5 6" id="KW-0472">Membrane</keyword>
<gene>
    <name evidence="7" type="ORF">TZ93_01771</name>
</gene>
<feature type="transmembrane region" description="Helical" evidence="6">
    <location>
        <begin position="31"/>
        <end position="49"/>
    </location>
</feature>
<proteinExistence type="predicted"/>
<evidence type="ECO:0000256" key="5">
    <source>
        <dbReference type="ARBA" id="ARBA00023136"/>
    </source>
</evidence>
<dbReference type="Proteomes" id="UP000033590">
    <property type="component" value="Unassembled WGS sequence"/>
</dbReference>